<feature type="compositionally biased region" description="Acidic residues" evidence="1">
    <location>
        <begin position="73"/>
        <end position="94"/>
    </location>
</feature>
<dbReference type="GeneID" id="182192"/>
<dbReference type="AGR" id="WB:WBGene00007293"/>
<evidence type="ECO:0000256" key="1">
    <source>
        <dbReference type="SAM" id="MobiDB-lite"/>
    </source>
</evidence>
<dbReference type="HOGENOM" id="CLU_1200774_0_0_1"/>
<sequence length="231" mass="27073">MSDYEEFNDENVPPDEIETDVGITQMVFYHYRTRQPLQQLLPAEFETNDREFNMGNFLWAMNEPNQGVNNISEESDVESFVDESEEEDEAENDENLQVPIENNWDQEMHQFIRRLLEVNLFKISKKLHIGFVEFWTCRGRGAAEYGAVDRKGSAEYHISYFDSTLFGFSLFQTLFADIVEFGSSFVSLSSFNSEHCTISIFQSCSLKFFSESDFWSRLSNRKKKIITDHEF</sequence>
<dbReference type="CTD" id="182192"/>
<evidence type="ECO:0000313" key="4">
    <source>
        <dbReference type="WormBase" id="C04B4.5"/>
    </source>
</evidence>
<keyword evidence="3" id="KW-1185">Reference proteome</keyword>
<gene>
    <name evidence="2 4" type="ORF">C04B4.5</name>
    <name evidence="2" type="ORF">CELE_C04B4.5</name>
</gene>
<feature type="region of interest" description="Disordered" evidence="1">
    <location>
        <begin position="68"/>
        <end position="94"/>
    </location>
</feature>
<accession>Q17617</accession>
<dbReference type="AlphaFoldDB" id="Q17617"/>
<dbReference type="InParanoid" id="Q17617"/>
<dbReference type="RefSeq" id="NP_510050.1">
    <property type="nucleotide sequence ID" value="NM_077649.1"/>
</dbReference>
<evidence type="ECO:0000313" key="2">
    <source>
        <dbReference type="EMBL" id="CAA93524.1"/>
    </source>
</evidence>
<protein>
    <submittedName>
        <fullName evidence="2">Uncharacterized protein</fullName>
    </submittedName>
</protein>
<dbReference type="PaxDb" id="6239-C04B4.5"/>
<dbReference type="KEGG" id="cel:CELE_C04B4.5"/>
<dbReference type="UCSC" id="C04B4.5">
    <property type="organism name" value="c. elegans"/>
</dbReference>
<dbReference type="PIR" id="T18901">
    <property type="entry name" value="T18901"/>
</dbReference>
<dbReference type="Proteomes" id="UP000001940">
    <property type="component" value="Chromosome X"/>
</dbReference>
<proteinExistence type="predicted"/>
<reference evidence="2 3" key="1">
    <citation type="journal article" date="1998" name="Science">
        <title>Genome sequence of the nematode C. elegans: a platform for investigating biology.</title>
        <authorList>
            <consortium name="The C. elegans sequencing consortium"/>
            <person name="Sulson J.E."/>
            <person name="Waterston R."/>
        </authorList>
    </citation>
    <scope>NUCLEOTIDE SEQUENCE [LARGE SCALE GENOMIC DNA]</scope>
    <source>
        <strain evidence="2 3">Bristol N2</strain>
    </source>
</reference>
<dbReference type="WormBase" id="C04B4.5">
    <property type="protein sequence ID" value="CE05207"/>
    <property type="gene ID" value="WBGene00007293"/>
</dbReference>
<evidence type="ECO:0000313" key="3">
    <source>
        <dbReference type="Proteomes" id="UP000001940"/>
    </source>
</evidence>
<organism evidence="2 3">
    <name type="scientific">Caenorhabditis elegans</name>
    <dbReference type="NCBI Taxonomy" id="6239"/>
    <lineage>
        <taxon>Eukaryota</taxon>
        <taxon>Metazoa</taxon>
        <taxon>Ecdysozoa</taxon>
        <taxon>Nematoda</taxon>
        <taxon>Chromadorea</taxon>
        <taxon>Rhabditida</taxon>
        <taxon>Rhabditina</taxon>
        <taxon>Rhabditomorpha</taxon>
        <taxon>Rhabditoidea</taxon>
        <taxon>Rhabditidae</taxon>
        <taxon>Peloderinae</taxon>
        <taxon>Caenorhabditis</taxon>
    </lineage>
</organism>
<dbReference type="EMBL" id="BX284606">
    <property type="protein sequence ID" value="CAA93524.1"/>
    <property type="molecule type" value="Genomic_DNA"/>
</dbReference>
<name>Q17617_CAEEL</name>